<organism evidence="2 3">
    <name type="scientific">Desulfuromonas thiophila</name>
    <dbReference type="NCBI Taxonomy" id="57664"/>
    <lineage>
        <taxon>Bacteria</taxon>
        <taxon>Pseudomonadati</taxon>
        <taxon>Thermodesulfobacteriota</taxon>
        <taxon>Desulfuromonadia</taxon>
        <taxon>Desulfuromonadales</taxon>
        <taxon>Desulfuromonadaceae</taxon>
        <taxon>Desulfuromonas</taxon>
    </lineage>
</organism>
<keyword evidence="1" id="KW-1133">Transmembrane helix</keyword>
<keyword evidence="3" id="KW-1185">Reference proteome</keyword>
<accession>A0A1G6YJA1</accession>
<dbReference type="Proteomes" id="UP000243205">
    <property type="component" value="Unassembled WGS sequence"/>
</dbReference>
<reference evidence="3" key="1">
    <citation type="submission" date="2016-10" db="EMBL/GenBank/DDBJ databases">
        <authorList>
            <person name="Varghese N."/>
            <person name="Submissions S."/>
        </authorList>
    </citation>
    <scope>NUCLEOTIDE SEQUENCE [LARGE SCALE GENOMIC DNA]</scope>
    <source>
        <strain evidence="3">DSM 8987</strain>
    </source>
</reference>
<sequence length="95" mass="10520">MHRDFAEKQDLWNELGELWQQRQMRRRRSRLGLLALGCLLMAAALGCLVLAQQGRLDLWQAQGGALERAGAPATAPLMETATQGAGFESTQTLRI</sequence>
<dbReference type="EMBL" id="FNAQ01000002">
    <property type="protein sequence ID" value="SDD90372.1"/>
    <property type="molecule type" value="Genomic_DNA"/>
</dbReference>
<name>A0A1G6YJA1_9BACT</name>
<evidence type="ECO:0000313" key="2">
    <source>
        <dbReference type="EMBL" id="SDD90372.1"/>
    </source>
</evidence>
<keyword evidence="1" id="KW-0472">Membrane</keyword>
<evidence type="ECO:0000313" key="3">
    <source>
        <dbReference type="Proteomes" id="UP000243205"/>
    </source>
</evidence>
<gene>
    <name evidence="2" type="ORF">SAMN05661003_10271</name>
</gene>
<keyword evidence="1" id="KW-0812">Transmembrane</keyword>
<feature type="transmembrane region" description="Helical" evidence="1">
    <location>
        <begin position="31"/>
        <end position="51"/>
    </location>
</feature>
<dbReference type="RefSeq" id="WP_092075995.1">
    <property type="nucleotide sequence ID" value="NZ_CALFZY010000007.1"/>
</dbReference>
<evidence type="ECO:0000256" key="1">
    <source>
        <dbReference type="SAM" id="Phobius"/>
    </source>
</evidence>
<dbReference type="STRING" id="57664.SAMN05661003_10271"/>
<dbReference type="AlphaFoldDB" id="A0A1G6YJA1"/>
<proteinExistence type="predicted"/>
<protein>
    <submittedName>
        <fullName evidence="2">Uncharacterized protein</fullName>
    </submittedName>
</protein>